<evidence type="ECO:0000259" key="2">
    <source>
        <dbReference type="Pfam" id="PF18621"/>
    </source>
</evidence>
<evidence type="ECO:0000256" key="1">
    <source>
        <dbReference type="SAM" id="MobiDB-lite"/>
    </source>
</evidence>
<proteinExistence type="predicted"/>
<reference evidence="3 4" key="1">
    <citation type="submission" date="2020-07" db="EMBL/GenBank/DDBJ databases">
        <title>Mycobacterium kansasii (former subtype) with zoonotic potential isolated from diseased indoor pet cat, Japan.</title>
        <authorList>
            <person name="Fukano H."/>
            <person name="Terazono T."/>
            <person name="Hoshino Y."/>
        </authorList>
    </citation>
    <scope>NUCLEOTIDE SEQUENCE [LARGE SCALE GENOMIC DNA]</scope>
    <source>
        <strain evidence="3 4">Kuro-I</strain>
    </source>
</reference>
<evidence type="ECO:0000313" key="4">
    <source>
        <dbReference type="Proteomes" id="UP000516380"/>
    </source>
</evidence>
<dbReference type="AlphaFoldDB" id="A0A7G1I1J0"/>
<dbReference type="Pfam" id="PF18621">
    <property type="entry name" value="Rv3651-like_middle"/>
    <property type="match status" value="1"/>
</dbReference>
<keyword evidence="4" id="KW-1185">Reference proteome</keyword>
<organism evidence="3 4">
    <name type="scientific">Mycobacterium kansasii</name>
    <dbReference type="NCBI Taxonomy" id="1768"/>
    <lineage>
        <taxon>Bacteria</taxon>
        <taxon>Bacillati</taxon>
        <taxon>Actinomycetota</taxon>
        <taxon>Actinomycetes</taxon>
        <taxon>Mycobacteriales</taxon>
        <taxon>Mycobacteriaceae</taxon>
        <taxon>Mycobacterium</taxon>
    </lineage>
</organism>
<dbReference type="InterPro" id="IPR041439">
    <property type="entry name" value="Rv3651-like_middle"/>
</dbReference>
<protein>
    <recommendedName>
        <fullName evidence="2">Rv3651-like middle domain-containing protein</fullName>
    </recommendedName>
</protein>
<sequence length="154" mass="17025">MDRSRRCGTAGATYPGPAEMGPDPGVATDTRESLINSGKNPDVEVTYGRAFAEDLPSRELSPNETRVLAMVVKPEPGQTLCSTWDLTDWQGNPIRLGFTARSALEPGPDGREHLVARAINWRAELKGPWCRSTTWHRRFSTDSRRPGSTGRWST</sequence>
<accession>A0A7G1I1J0</accession>
<evidence type="ECO:0000313" key="3">
    <source>
        <dbReference type="EMBL" id="BCI84931.1"/>
    </source>
</evidence>
<name>A0A7G1I1J0_MYCKA</name>
<feature type="region of interest" description="Disordered" evidence="1">
    <location>
        <begin position="1"/>
        <end position="27"/>
    </location>
</feature>
<feature type="domain" description="Rv3651-like middle" evidence="2">
    <location>
        <begin position="15"/>
        <end position="123"/>
    </location>
</feature>
<dbReference type="EMBL" id="AP023343">
    <property type="protein sequence ID" value="BCI84931.1"/>
    <property type="molecule type" value="Genomic_DNA"/>
</dbReference>
<gene>
    <name evidence="3" type="ORF">NIIDMKKI_01370</name>
</gene>
<dbReference type="Proteomes" id="UP000516380">
    <property type="component" value="Chromosome"/>
</dbReference>